<dbReference type="EMBL" id="JAAWWB010000019">
    <property type="protein sequence ID" value="KAG6759795.1"/>
    <property type="molecule type" value="Genomic_DNA"/>
</dbReference>
<keyword evidence="3" id="KW-1185">Reference proteome</keyword>
<evidence type="ECO:0000313" key="2">
    <source>
        <dbReference type="EMBL" id="KAG6759795.1"/>
    </source>
</evidence>
<organism evidence="2 3">
    <name type="scientific">Populus tomentosa</name>
    <name type="common">Chinese white poplar</name>
    <dbReference type="NCBI Taxonomy" id="118781"/>
    <lineage>
        <taxon>Eukaryota</taxon>
        <taxon>Viridiplantae</taxon>
        <taxon>Streptophyta</taxon>
        <taxon>Embryophyta</taxon>
        <taxon>Tracheophyta</taxon>
        <taxon>Spermatophyta</taxon>
        <taxon>Magnoliopsida</taxon>
        <taxon>eudicotyledons</taxon>
        <taxon>Gunneridae</taxon>
        <taxon>Pentapetalae</taxon>
        <taxon>rosids</taxon>
        <taxon>fabids</taxon>
        <taxon>Malpighiales</taxon>
        <taxon>Salicaceae</taxon>
        <taxon>Saliceae</taxon>
        <taxon>Populus</taxon>
    </lineage>
</organism>
<evidence type="ECO:0000313" key="3">
    <source>
        <dbReference type="Proteomes" id="UP000886885"/>
    </source>
</evidence>
<dbReference type="Pfam" id="PF05691">
    <property type="entry name" value="Raffinose_syn"/>
    <property type="match status" value="2"/>
</dbReference>
<name>A0A8X7Z0G5_POPTO</name>
<accession>A0A8X7Z0G5</accession>
<reference evidence="2" key="1">
    <citation type="journal article" date="2020" name="bioRxiv">
        <title>Hybrid origin of Populus tomentosa Carr. identified through genome sequencing and phylogenomic analysis.</title>
        <authorList>
            <person name="An X."/>
            <person name="Gao K."/>
            <person name="Chen Z."/>
            <person name="Li J."/>
            <person name="Yang X."/>
            <person name="Yang X."/>
            <person name="Zhou J."/>
            <person name="Guo T."/>
            <person name="Zhao T."/>
            <person name="Huang S."/>
            <person name="Miao D."/>
            <person name="Khan W.U."/>
            <person name="Rao P."/>
            <person name="Ye M."/>
            <person name="Lei B."/>
            <person name="Liao W."/>
            <person name="Wang J."/>
            <person name="Ji L."/>
            <person name="Li Y."/>
            <person name="Guo B."/>
            <person name="Mustafa N.S."/>
            <person name="Li S."/>
            <person name="Yun Q."/>
            <person name="Keller S.R."/>
            <person name="Mao J."/>
            <person name="Zhang R."/>
            <person name="Strauss S.H."/>
        </authorList>
    </citation>
    <scope>NUCLEOTIDE SEQUENCE</scope>
    <source>
        <strain evidence="2">GM15</strain>
        <tissue evidence="2">Leaf</tissue>
    </source>
</reference>
<dbReference type="PANTHER" id="PTHR31268:SF12">
    <property type="entry name" value="GALACTINOL--SUCROSE GALACTOSYLTRANSFERASE"/>
    <property type="match status" value="1"/>
</dbReference>
<comment type="caution">
    <text evidence="2">The sequence shown here is derived from an EMBL/GenBank/DDBJ whole genome shotgun (WGS) entry which is preliminary data.</text>
</comment>
<keyword evidence="1" id="KW-0119">Carbohydrate metabolism</keyword>
<evidence type="ECO:0000256" key="1">
    <source>
        <dbReference type="ARBA" id="ARBA00023277"/>
    </source>
</evidence>
<dbReference type="InterPro" id="IPR008811">
    <property type="entry name" value="Glycosyl_hydrolases_36"/>
</dbReference>
<gene>
    <name evidence="2" type="ORF">POTOM_036284</name>
</gene>
<proteinExistence type="predicted"/>
<dbReference type="AlphaFoldDB" id="A0A8X7Z0G5"/>
<dbReference type="Proteomes" id="UP000886885">
    <property type="component" value="Chromosome 10A"/>
</dbReference>
<sequence>MRDVFSAVHVHLRLLEENAGLLHGVQSLAENEFPPIFFIIDDGWQRTNMDHESPSKDSKDLTGPRSQVLYRLYRFKENEKFTKNQAVSDKNFEWSGLIASMELGDDFWFEDPNGDPMGVYWLQGVHMIHLWRGQFIQPDWDMFQSDHLCAESHAGSRARCGGRVYVTDKDGHRNFDLLKKLVLPDGNISDARIMPFRPEIASLKTHSLVARPYSKSGT</sequence>
<protein>
    <recommendedName>
        <fullName evidence="4">Galactinol--sucrose galactosyltransferase</fullName>
    </recommendedName>
</protein>
<dbReference type="OrthoDB" id="849066at2759"/>
<dbReference type="PANTHER" id="PTHR31268">
    <property type="match status" value="1"/>
</dbReference>
<evidence type="ECO:0008006" key="4">
    <source>
        <dbReference type="Google" id="ProtNLM"/>
    </source>
</evidence>